<accession>A0ABX7WXM1</accession>
<protein>
    <recommendedName>
        <fullName evidence="4">WxL domain-containing protein</fullName>
    </recommendedName>
</protein>
<keyword evidence="3" id="KW-1185">Reference proteome</keyword>
<dbReference type="EMBL" id="CP072801">
    <property type="protein sequence ID" value="QTR45675.1"/>
    <property type="molecule type" value="Genomic_DNA"/>
</dbReference>
<proteinExistence type="predicted"/>
<name>A0ABX7WXM1_9GAMM</name>
<gene>
    <name evidence="2" type="ORF">J9253_16965</name>
</gene>
<feature type="signal peptide" evidence="1">
    <location>
        <begin position="1"/>
        <end position="24"/>
    </location>
</feature>
<evidence type="ECO:0000313" key="2">
    <source>
        <dbReference type="EMBL" id="QTR45675.1"/>
    </source>
</evidence>
<feature type="chain" id="PRO_5047349053" description="WxL domain-containing protein" evidence="1">
    <location>
        <begin position="25"/>
        <end position="208"/>
    </location>
</feature>
<reference evidence="2 3" key="1">
    <citation type="submission" date="2021-04" db="EMBL/GenBank/DDBJ databases">
        <title>Genomics, taxonomy and metabolism of representatives of sulfur bacteria of the genus Thiothrix: Thiothrix fructosivorans QT, Thiothrix unzii A1T and three new species, Thiothrix subterranea sp. nov., Thiothrix litoralis sp. nov. and 'Candidatus Thiothrix anitrata' sp. nov.</title>
        <authorList>
            <person name="Ravin N.V."/>
            <person name="Smolyakov D."/>
            <person name="Rudenko T.S."/>
            <person name="Mardanov A.V."/>
            <person name="Beletsky A.V."/>
            <person name="Markov N.D."/>
            <person name="Fomenkov A.I."/>
            <person name="Roberts R.J."/>
            <person name="Karnachuk O.V."/>
            <person name="Novikov A."/>
            <person name="Grabovich M.Y."/>
        </authorList>
    </citation>
    <scope>NUCLEOTIDE SEQUENCE [LARGE SCALE GENOMIC DNA]</scope>
    <source>
        <strain evidence="2 3">AS</strain>
    </source>
</reference>
<evidence type="ECO:0000313" key="3">
    <source>
        <dbReference type="Proteomes" id="UP000672039"/>
    </source>
</evidence>
<keyword evidence="1" id="KW-0732">Signal</keyword>
<evidence type="ECO:0008006" key="4">
    <source>
        <dbReference type="Google" id="ProtNLM"/>
    </source>
</evidence>
<sequence>MKMMKKLPLVLAVGAMLAAGTATAESTYGYNESGTGTVSATAKTKVTVKVPKLILLRVGAAGTAADNLIFNAEPNISSAPGSTMGADGNSKAATWDGVAPTFADPASQSLIAFGWTNALGGANLTCATTADTMFTGAQGLASSDVSVVSSAGGTLAHPGATTACVGTTTMAKNTLLSSTWTYSVLGTALANAAAGTHVQTTTYTATTL</sequence>
<dbReference type="Proteomes" id="UP000672039">
    <property type="component" value="Chromosome"/>
</dbReference>
<evidence type="ECO:0000256" key="1">
    <source>
        <dbReference type="SAM" id="SignalP"/>
    </source>
</evidence>
<dbReference type="RefSeq" id="WP_210222073.1">
    <property type="nucleotide sequence ID" value="NZ_CP072801.1"/>
</dbReference>
<organism evidence="2 3">
    <name type="scientific">Thiothrix litoralis</name>
    <dbReference type="NCBI Taxonomy" id="2891210"/>
    <lineage>
        <taxon>Bacteria</taxon>
        <taxon>Pseudomonadati</taxon>
        <taxon>Pseudomonadota</taxon>
        <taxon>Gammaproteobacteria</taxon>
        <taxon>Thiotrichales</taxon>
        <taxon>Thiotrichaceae</taxon>
        <taxon>Thiothrix</taxon>
    </lineage>
</organism>